<dbReference type="EMBL" id="BGPR01006024">
    <property type="protein sequence ID" value="GBN15428.1"/>
    <property type="molecule type" value="Genomic_DNA"/>
</dbReference>
<evidence type="ECO:0000313" key="1">
    <source>
        <dbReference type="EMBL" id="GBN15428.1"/>
    </source>
</evidence>
<name>A0A4Y2LL11_ARAVE</name>
<accession>A0A4Y2LL11</accession>
<comment type="caution">
    <text evidence="1">The sequence shown here is derived from an EMBL/GenBank/DDBJ whole genome shotgun (WGS) entry which is preliminary data.</text>
</comment>
<dbReference type="AlphaFoldDB" id="A0A4Y2LL11"/>
<dbReference type="Proteomes" id="UP000499080">
    <property type="component" value="Unassembled WGS sequence"/>
</dbReference>
<gene>
    <name evidence="1" type="ORF">AVEN_258719_1</name>
</gene>
<protein>
    <submittedName>
        <fullName evidence="1">Uncharacterized protein</fullName>
    </submittedName>
</protein>
<organism evidence="1 2">
    <name type="scientific">Araneus ventricosus</name>
    <name type="common">Orbweaver spider</name>
    <name type="synonym">Epeira ventricosa</name>
    <dbReference type="NCBI Taxonomy" id="182803"/>
    <lineage>
        <taxon>Eukaryota</taxon>
        <taxon>Metazoa</taxon>
        <taxon>Ecdysozoa</taxon>
        <taxon>Arthropoda</taxon>
        <taxon>Chelicerata</taxon>
        <taxon>Arachnida</taxon>
        <taxon>Araneae</taxon>
        <taxon>Araneomorphae</taxon>
        <taxon>Entelegynae</taxon>
        <taxon>Araneoidea</taxon>
        <taxon>Araneidae</taxon>
        <taxon>Araneus</taxon>
    </lineage>
</organism>
<evidence type="ECO:0000313" key="2">
    <source>
        <dbReference type="Proteomes" id="UP000499080"/>
    </source>
</evidence>
<keyword evidence="2" id="KW-1185">Reference proteome</keyword>
<proteinExistence type="predicted"/>
<sequence>MIRSEIRDILVQHTRSGLIIGSELRMWRAVGLKPDSTKYPPYKCVWIMLKRLFTTAANSVVALHAIPFFSPTIYAGQLRPLHANKSSHFQSIRPPPSSIFKVKNAPSLPHMKLIPPLLVYSPSIQMNGYPDQLDFQHSAKQCSSSRRFFALTTSLNVERKNLRVVERS</sequence>
<reference evidence="1 2" key="1">
    <citation type="journal article" date="2019" name="Sci. Rep.">
        <title>Orb-weaving spider Araneus ventricosus genome elucidates the spidroin gene catalogue.</title>
        <authorList>
            <person name="Kono N."/>
            <person name="Nakamura H."/>
            <person name="Ohtoshi R."/>
            <person name="Moran D.A.P."/>
            <person name="Shinohara A."/>
            <person name="Yoshida Y."/>
            <person name="Fujiwara M."/>
            <person name="Mori M."/>
            <person name="Tomita M."/>
            <person name="Arakawa K."/>
        </authorList>
    </citation>
    <scope>NUCLEOTIDE SEQUENCE [LARGE SCALE GENOMIC DNA]</scope>
</reference>